<dbReference type="PANTHER" id="PTHR43734:SF1">
    <property type="entry name" value="PHYTOENE DESATURASE"/>
    <property type="match status" value="1"/>
</dbReference>
<comment type="caution">
    <text evidence="2">The sequence shown here is derived from an EMBL/GenBank/DDBJ whole genome shotgun (WGS) entry which is preliminary data.</text>
</comment>
<dbReference type="Gene3D" id="3.50.50.60">
    <property type="entry name" value="FAD/NAD(P)-binding domain"/>
    <property type="match status" value="1"/>
</dbReference>
<dbReference type="Proteomes" id="UP001229346">
    <property type="component" value="Unassembled WGS sequence"/>
</dbReference>
<sequence>MTLKNNVYDAAVIGGGLTGLTAAVYLAKAGKSVIVLEKEKQLGGLAQTKKVNEALFNLGPRAMYEGGAALRILSELDCLPKGGYASKSGMVGILQGEIVAVPADLSPEENMEWSELIGGLRRVETESIRSLSLHDWSENNIRHQRVRLLFHAMCRQWSYCDDMNVLSAGFVIEQGQLAAKGVRYVEGGWQTVVDGLRLAAVKAGATIAIGCKAERIKLRDGRVHALLLADGAEIEVSTIIAAAGGPDEVDRLLQGTVQISIGKWKKEARPLYASCLDVALRHMPYPERVFALGLDEPFYFSKHSGSVKLSDNGAHVLHVMKYNDNVSVSAQDAKTDEKKLILLLDLLEPGWEKEVVAIRFSPNVLVAHDSRTIHNNGAGPAPDPAVQEVPGLFVAGDWVGSEGRLADAGMASAKLAAEKVLDIV</sequence>
<dbReference type="PRINTS" id="PR00368">
    <property type="entry name" value="FADPNR"/>
</dbReference>
<keyword evidence="3" id="KW-1185">Reference proteome</keyword>
<dbReference type="SUPFAM" id="SSF51905">
    <property type="entry name" value="FAD/NAD(P)-binding domain"/>
    <property type="match status" value="1"/>
</dbReference>
<accession>A0ABT9TXA7</accession>
<dbReference type="RefSeq" id="WP_307202490.1">
    <property type="nucleotide sequence ID" value="NZ_JAUSSU010000003.1"/>
</dbReference>
<evidence type="ECO:0000313" key="2">
    <source>
        <dbReference type="EMBL" id="MDQ0112009.1"/>
    </source>
</evidence>
<dbReference type="InterPro" id="IPR006076">
    <property type="entry name" value="FAD-dep_OxRdtase"/>
</dbReference>
<feature type="domain" description="FAD dependent oxidoreductase" evidence="1">
    <location>
        <begin position="9"/>
        <end position="253"/>
    </location>
</feature>
<dbReference type="PANTHER" id="PTHR43734">
    <property type="entry name" value="PHYTOENE DESATURASE"/>
    <property type="match status" value="1"/>
</dbReference>
<reference evidence="2 3" key="1">
    <citation type="submission" date="2023-07" db="EMBL/GenBank/DDBJ databases">
        <title>Sorghum-associated microbial communities from plants grown in Nebraska, USA.</title>
        <authorList>
            <person name="Schachtman D."/>
        </authorList>
    </citation>
    <scope>NUCLEOTIDE SEQUENCE [LARGE SCALE GENOMIC DNA]</scope>
    <source>
        <strain evidence="2 3">CC482</strain>
    </source>
</reference>
<dbReference type="Pfam" id="PF01266">
    <property type="entry name" value="DAO"/>
    <property type="match status" value="1"/>
</dbReference>
<name>A0ABT9TXA7_PAEHA</name>
<evidence type="ECO:0000313" key="3">
    <source>
        <dbReference type="Proteomes" id="UP001229346"/>
    </source>
</evidence>
<organism evidence="2 3">
    <name type="scientific">Paenibacillus harenae</name>
    <dbReference type="NCBI Taxonomy" id="306543"/>
    <lineage>
        <taxon>Bacteria</taxon>
        <taxon>Bacillati</taxon>
        <taxon>Bacillota</taxon>
        <taxon>Bacilli</taxon>
        <taxon>Bacillales</taxon>
        <taxon>Paenibacillaceae</taxon>
        <taxon>Paenibacillus</taxon>
    </lineage>
</organism>
<dbReference type="EMBL" id="JAUSSU010000003">
    <property type="protein sequence ID" value="MDQ0112009.1"/>
    <property type="molecule type" value="Genomic_DNA"/>
</dbReference>
<evidence type="ECO:0000259" key="1">
    <source>
        <dbReference type="Pfam" id="PF01266"/>
    </source>
</evidence>
<dbReference type="InterPro" id="IPR036188">
    <property type="entry name" value="FAD/NAD-bd_sf"/>
</dbReference>
<gene>
    <name evidence="2" type="ORF">J2T15_001444</name>
</gene>
<protein>
    <submittedName>
        <fullName evidence="2">Phytoene dehydrogenase-like protein</fullName>
    </submittedName>
</protein>
<proteinExistence type="predicted"/>
<dbReference type="Gene3D" id="3.90.660.50">
    <property type="match status" value="1"/>
</dbReference>